<dbReference type="InterPro" id="IPR050950">
    <property type="entry name" value="HTH-type_LysR_regulators"/>
</dbReference>
<dbReference type="Pfam" id="PF00126">
    <property type="entry name" value="HTH_1"/>
    <property type="match status" value="1"/>
</dbReference>
<sequence length="307" mass="33278">MLINCSLRELEVFLTLAETLNYRRAAERLHLSQPAVSGVIARLEAALGTALFERSTRAVRLTEAGAVFVERMRLVQQQADAAVLAVRDVSELRSGRVRVAALPSLAATAVPTAFARFAAQYPGVRLEMLDSLSGPAFDLVRAGQADFALTAANPAYADLEYTPLGEDRFVLLLPAEHALARRKKPLRWAETLELPHISMPRPTSVRQYAEEAFLQNGLRFAPRYEVEHLATINAMVAAGLGVAALPELAALVAQGPSVLRRRLVEPVMPRPLGLVTPRGRRLSAAAQALVELLQRETQALIAAAAKG</sequence>
<protein>
    <submittedName>
        <fullName evidence="6">LysR family transcriptional regulator</fullName>
    </submittedName>
</protein>
<dbReference type="GO" id="GO:0005829">
    <property type="term" value="C:cytosol"/>
    <property type="evidence" value="ECO:0007669"/>
    <property type="project" value="TreeGrafter"/>
</dbReference>
<proteinExistence type="inferred from homology"/>
<dbReference type="PANTHER" id="PTHR30419:SF8">
    <property type="entry name" value="NITROGEN ASSIMILATION TRANSCRIPTIONAL ACTIVATOR-RELATED"/>
    <property type="match status" value="1"/>
</dbReference>
<dbReference type="InterPro" id="IPR005119">
    <property type="entry name" value="LysR_subst-bd"/>
</dbReference>
<dbReference type="Proteomes" id="UP001177769">
    <property type="component" value="Chromosome"/>
</dbReference>
<feature type="domain" description="HTH lysR-type" evidence="5">
    <location>
        <begin position="7"/>
        <end position="62"/>
    </location>
</feature>
<dbReference type="FunFam" id="1.10.10.10:FF:000001">
    <property type="entry name" value="LysR family transcriptional regulator"/>
    <property type="match status" value="1"/>
</dbReference>
<dbReference type="PROSITE" id="PS50931">
    <property type="entry name" value="HTH_LYSR"/>
    <property type="match status" value="1"/>
</dbReference>
<dbReference type="InterPro" id="IPR036390">
    <property type="entry name" value="WH_DNA-bd_sf"/>
</dbReference>
<keyword evidence="4" id="KW-0804">Transcription</keyword>
<evidence type="ECO:0000256" key="4">
    <source>
        <dbReference type="ARBA" id="ARBA00023163"/>
    </source>
</evidence>
<evidence type="ECO:0000256" key="1">
    <source>
        <dbReference type="ARBA" id="ARBA00009437"/>
    </source>
</evidence>
<evidence type="ECO:0000256" key="2">
    <source>
        <dbReference type="ARBA" id="ARBA00023015"/>
    </source>
</evidence>
<dbReference type="KEGG" id="pais:PFX98_09815"/>
<keyword evidence="3" id="KW-0238">DNA-binding</keyword>
<evidence type="ECO:0000259" key="5">
    <source>
        <dbReference type="PROSITE" id="PS50931"/>
    </source>
</evidence>
<evidence type="ECO:0000256" key="3">
    <source>
        <dbReference type="ARBA" id="ARBA00023125"/>
    </source>
</evidence>
<dbReference type="EMBL" id="CP116346">
    <property type="protein sequence ID" value="WIT13899.1"/>
    <property type="molecule type" value="Genomic_DNA"/>
</dbReference>
<organism evidence="6 7">
    <name type="scientific">Paucibacter sediminis</name>
    <dbReference type="NCBI Taxonomy" id="3019553"/>
    <lineage>
        <taxon>Bacteria</taxon>
        <taxon>Pseudomonadati</taxon>
        <taxon>Pseudomonadota</taxon>
        <taxon>Betaproteobacteria</taxon>
        <taxon>Burkholderiales</taxon>
        <taxon>Sphaerotilaceae</taxon>
        <taxon>Roseateles</taxon>
    </lineage>
</organism>
<dbReference type="GO" id="GO:0003677">
    <property type="term" value="F:DNA binding"/>
    <property type="evidence" value="ECO:0007669"/>
    <property type="project" value="UniProtKB-KW"/>
</dbReference>
<dbReference type="SUPFAM" id="SSF46785">
    <property type="entry name" value="Winged helix' DNA-binding domain"/>
    <property type="match status" value="1"/>
</dbReference>
<accession>A0AA95NGG2</accession>
<dbReference type="Gene3D" id="1.10.10.10">
    <property type="entry name" value="Winged helix-like DNA-binding domain superfamily/Winged helix DNA-binding domain"/>
    <property type="match status" value="1"/>
</dbReference>
<gene>
    <name evidence="6" type="ORF">PFX98_09815</name>
</gene>
<dbReference type="Gene3D" id="3.40.190.290">
    <property type="match status" value="1"/>
</dbReference>
<comment type="similarity">
    <text evidence="1">Belongs to the LysR transcriptional regulatory family.</text>
</comment>
<keyword evidence="2" id="KW-0805">Transcription regulation</keyword>
<keyword evidence="7" id="KW-1185">Reference proteome</keyword>
<dbReference type="CDD" id="cd08440">
    <property type="entry name" value="PBP2_LTTR_like_4"/>
    <property type="match status" value="1"/>
</dbReference>
<reference evidence="6" key="1">
    <citation type="submission" date="2023-01" db="EMBL/GenBank/DDBJ databases">
        <title>Whole genome sequence of Paucibacter sp. S2-9 isolated from pond sediment.</title>
        <authorList>
            <person name="Jung J.Y."/>
        </authorList>
    </citation>
    <scope>NUCLEOTIDE SEQUENCE</scope>
    <source>
        <strain evidence="6">S2-9</strain>
    </source>
</reference>
<name>A0AA95NGG2_9BURK</name>
<dbReference type="GO" id="GO:0003700">
    <property type="term" value="F:DNA-binding transcription factor activity"/>
    <property type="evidence" value="ECO:0007669"/>
    <property type="project" value="InterPro"/>
</dbReference>
<dbReference type="PRINTS" id="PR00039">
    <property type="entry name" value="HTHLYSR"/>
</dbReference>
<dbReference type="RefSeq" id="WP_285235019.1">
    <property type="nucleotide sequence ID" value="NZ_CP116346.1"/>
</dbReference>
<dbReference type="InterPro" id="IPR000847">
    <property type="entry name" value="LysR_HTH_N"/>
</dbReference>
<evidence type="ECO:0000313" key="6">
    <source>
        <dbReference type="EMBL" id="WIT13899.1"/>
    </source>
</evidence>
<dbReference type="Pfam" id="PF03466">
    <property type="entry name" value="LysR_substrate"/>
    <property type="match status" value="1"/>
</dbReference>
<dbReference type="SUPFAM" id="SSF53850">
    <property type="entry name" value="Periplasmic binding protein-like II"/>
    <property type="match status" value="1"/>
</dbReference>
<dbReference type="InterPro" id="IPR036388">
    <property type="entry name" value="WH-like_DNA-bd_sf"/>
</dbReference>
<evidence type="ECO:0000313" key="7">
    <source>
        <dbReference type="Proteomes" id="UP001177769"/>
    </source>
</evidence>
<dbReference type="AlphaFoldDB" id="A0AA95NGG2"/>
<dbReference type="PANTHER" id="PTHR30419">
    <property type="entry name" value="HTH-TYPE TRANSCRIPTIONAL REGULATOR YBHD"/>
    <property type="match status" value="1"/>
</dbReference>